<dbReference type="EMBL" id="SRSD01000013">
    <property type="protein sequence ID" value="KAA0888027.1"/>
    <property type="molecule type" value="Genomic_DNA"/>
</dbReference>
<dbReference type="PIRSF" id="PIRSF029256">
    <property type="entry name" value="SpoU_TrmH_prd"/>
    <property type="match status" value="1"/>
</dbReference>
<evidence type="ECO:0000256" key="4">
    <source>
        <dbReference type="ARBA" id="ARBA00022691"/>
    </source>
</evidence>
<evidence type="ECO:0000256" key="3">
    <source>
        <dbReference type="ARBA" id="ARBA00022679"/>
    </source>
</evidence>
<feature type="domain" description="tRNA/rRNA methyltransferase SpoU type" evidence="8">
    <location>
        <begin position="7"/>
        <end position="147"/>
    </location>
</feature>
<dbReference type="Pfam" id="PF00588">
    <property type="entry name" value="SpoU_methylase"/>
    <property type="match status" value="1"/>
</dbReference>
<dbReference type="InterPro" id="IPR001537">
    <property type="entry name" value="SpoU_MeTrfase"/>
</dbReference>
<dbReference type="GO" id="GO:0005737">
    <property type="term" value="C:cytoplasm"/>
    <property type="evidence" value="ECO:0007669"/>
    <property type="project" value="UniProtKB-SubCell"/>
</dbReference>
<dbReference type="OrthoDB" id="9789043at2"/>
<comment type="subcellular location">
    <subcellularLocation>
        <location evidence="6">Cytoplasm</location>
    </subcellularLocation>
</comment>
<comment type="catalytic activity">
    <reaction evidence="6">
        <text>cytidine(34) in tRNA + S-adenosyl-L-methionine = 2'-O-methylcytidine(34) in tRNA + S-adenosyl-L-homocysteine + H(+)</text>
        <dbReference type="Rhea" id="RHEA:43084"/>
        <dbReference type="Rhea" id="RHEA-COMP:10331"/>
        <dbReference type="Rhea" id="RHEA-COMP:10332"/>
        <dbReference type="ChEBI" id="CHEBI:15378"/>
        <dbReference type="ChEBI" id="CHEBI:57856"/>
        <dbReference type="ChEBI" id="CHEBI:59789"/>
        <dbReference type="ChEBI" id="CHEBI:74495"/>
        <dbReference type="ChEBI" id="CHEBI:82748"/>
        <dbReference type="EC" id="2.1.1.207"/>
    </reaction>
</comment>
<reference evidence="9 10" key="1">
    <citation type="submission" date="2019-04" db="EMBL/GenBank/DDBJ databases">
        <title>Geobacter ruber sp. nov., ferric-reducing bacteria isolated from paddy soil.</title>
        <authorList>
            <person name="Xu Z."/>
            <person name="Masuda Y."/>
            <person name="Itoh H."/>
            <person name="Senoo K."/>
        </authorList>
    </citation>
    <scope>NUCLEOTIDE SEQUENCE [LARGE SCALE GENOMIC DNA]</scope>
    <source>
        <strain evidence="9 10">Red88</strain>
    </source>
</reference>
<comment type="similarity">
    <text evidence="6">Belongs to the class IV-like SAM-binding methyltransferase superfamily. RNA methyltransferase TrmH family. TrmL subfamily.</text>
</comment>
<dbReference type="InterPro" id="IPR029028">
    <property type="entry name" value="Alpha/beta_knot_MTases"/>
</dbReference>
<dbReference type="CDD" id="cd18094">
    <property type="entry name" value="SpoU-like_TrmL"/>
    <property type="match status" value="1"/>
</dbReference>
<dbReference type="FunFam" id="3.40.1280.10:FF:000002">
    <property type="entry name" value="Peptidylprolyl isomerase"/>
    <property type="match status" value="1"/>
</dbReference>
<gene>
    <name evidence="9" type="ORF">ET418_17595</name>
</gene>
<dbReference type="GO" id="GO:0141102">
    <property type="term" value="F:tRNA (5-carboxymethylaminomethyluridine(34)-2'-O)-methyltransferase activity"/>
    <property type="evidence" value="ECO:0007669"/>
    <property type="project" value="RHEA"/>
</dbReference>
<evidence type="ECO:0000256" key="1">
    <source>
        <dbReference type="ARBA" id="ARBA00022490"/>
    </source>
</evidence>
<dbReference type="AlphaFoldDB" id="A0A5A9X4N0"/>
<dbReference type="RefSeq" id="WP_149309886.1">
    <property type="nucleotide sequence ID" value="NZ_SRSD01000013.1"/>
</dbReference>
<keyword evidence="1 6" id="KW-0963">Cytoplasm</keyword>
<sequence>MPPNIPFNIVLVEPEIPPNTGNIARLCAATGSVLHLVGQLGFSIDDKHLKRAGLDYWKHVAMRRWDSLEELQSSAPQGRFFYLSTKVARSYLDAAFRPGDFLVFGRETRGLPEELLNANPDTCITIPMPAGAVRSLNLSTSAGIVLYEALRQSGQLDHTEREAP</sequence>
<dbReference type="PANTHER" id="PTHR42971">
    <property type="entry name" value="TRNA (CYTIDINE(34)-2'-O)-METHYLTRANSFERASE"/>
    <property type="match status" value="1"/>
</dbReference>
<feature type="binding site" evidence="6 7">
    <location>
        <position position="126"/>
    </location>
    <ligand>
        <name>S-adenosyl-L-methionine</name>
        <dbReference type="ChEBI" id="CHEBI:59789"/>
    </ligand>
</feature>
<comment type="caution">
    <text evidence="9">The sequence shown here is derived from an EMBL/GenBank/DDBJ whole genome shotgun (WGS) entry which is preliminary data.</text>
</comment>
<evidence type="ECO:0000256" key="2">
    <source>
        <dbReference type="ARBA" id="ARBA00022603"/>
    </source>
</evidence>
<dbReference type="SUPFAM" id="SSF75217">
    <property type="entry name" value="alpha/beta knot"/>
    <property type="match status" value="1"/>
</dbReference>
<evidence type="ECO:0000313" key="9">
    <source>
        <dbReference type="EMBL" id="KAA0888027.1"/>
    </source>
</evidence>
<protein>
    <recommendedName>
        <fullName evidence="6">Putative tRNA (cytidine(34)-2'-O)-methyltransferase</fullName>
        <ecNumber evidence="6">2.1.1.207</ecNumber>
    </recommendedName>
    <alternativeName>
        <fullName evidence="6">tRNA (cytidine/uridine-2'-O-)-methyltransferase</fullName>
    </alternativeName>
</protein>
<feature type="binding site" evidence="6 7">
    <location>
        <position position="135"/>
    </location>
    <ligand>
        <name>S-adenosyl-L-methionine</name>
        <dbReference type="ChEBI" id="CHEBI:59789"/>
    </ligand>
</feature>
<evidence type="ECO:0000313" key="10">
    <source>
        <dbReference type="Proteomes" id="UP000324298"/>
    </source>
</evidence>
<feature type="binding site" evidence="6 7">
    <location>
        <position position="105"/>
    </location>
    <ligand>
        <name>S-adenosyl-L-methionine</name>
        <dbReference type="ChEBI" id="CHEBI:59789"/>
    </ligand>
</feature>
<comment type="function">
    <text evidence="6">Could methylate the ribose at the nucleotide 34 wobble position in tRNA.</text>
</comment>
<evidence type="ECO:0000259" key="8">
    <source>
        <dbReference type="Pfam" id="PF00588"/>
    </source>
</evidence>
<dbReference type="GO" id="GO:0003723">
    <property type="term" value="F:RNA binding"/>
    <property type="evidence" value="ECO:0007669"/>
    <property type="project" value="InterPro"/>
</dbReference>
<feature type="binding site" evidence="6 7">
    <location>
        <position position="83"/>
    </location>
    <ligand>
        <name>S-adenosyl-L-methionine</name>
        <dbReference type="ChEBI" id="CHEBI:59789"/>
    </ligand>
</feature>
<dbReference type="GO" id="GO:0002130">
    <property type="term" value="P:wobble position ribose methylation"/>
    <property type="evidence" value="ECO:0007669"/>
    <property type="project" value="TreeGrafter"/>
</dbReference>
<dbReference type="Proteomes" id="UP000324298">
    <property type="component" value="Unassembled WGS sequence"/>
</dbReference>
<dbReference type="InterPro" id="IPR016914">
    <property type="entry name" value="TrmL"/>
</dbReference>
<keyword evidence="3 6" id="KW-0808">Transferase</keyword>
<accession>A0A5A9X4N0</accession>
<dbReference type="PANTHER" id="PTHR42971:SF1">
    <property type="entry name" value="TRNA (CYTIDINE(34)-2'-O)-METHYLTRANSFERASE"/>
    <property type="match status" value="1"/>
</dbReference>
<dbReference type="GO" id="GO:0042802">
    <property type="term" value="F:identical protein binding"/>
    <property type="evidence" value="ECO:0007669"/>
    <property type="project" value="UniProtKB-ARBA"/>
</dbReference>
<dbReference type="EC" id="2.1.1.207" evidence="6"/>
<evidence type="ECO:0000256" key="5">
    <source>
        <dbReference type="ARBA" id="ARBA00022694"/>
    </source>
</evidence>
<dbReference type="GO" id="GO:0141098">
    <property type="term" value="F:tRNA (cytidine(34)-2'-O)-methyltransferase activity"/>
    <property type="evidence" value="ECO:0007669"/>
    <property type="project" value="RHEA"/>
</dbReference>
<dbReference type="Gene3D" id="3.40.1280.10">
    <property type="match status" value="1"/>
</dbReference>
<keyword evidence="5 6" id="KW-0819">tRNA processing</keyword>
<keyword evidence="4 6" id="KW-0949">S-adenosyl-L-methionine</keyword>
<evidence type="ECO:0000256" key="7">
    <source>
        <dbReference type="PIRSR" id="PIRSR029256-1"/>
    </source>
</evidence>
<keyword evidence="2 6" id="KW-0489">Methyltransferase</keyword>
<evidence type="ECO:0000256" key="6">
    <source>
        <dbReference type="HAMAP-Rule" id="MF_01885"/>
    </source>
</evidence>
<dbReference type="HAMAP" id="MF_01885">
    <property type="entry name" value="tRNA_methyltr_TrmL"/>
    <property type="match status" value="1"/>
</dbReference>
<keyword evidence="10" id="KW-1185">Reference proteome</keyword>
<comment type="catalytic activity">
    <reaction evidence="6">
        <text>5-carboxymethylaminomethyluridine(34) in tRNA(Leu) + S-adenosyl-L-methionine = 5-carboxymethylaminomethyl-2'-O-methyluridine(34) in tRNA(Leu) + S-adenosyl-L-homocysteine + H(+)</text>
        <dbReference type="Rhea" id="RHEA:43088"/>
        <dbReference type="Rhea" id="RHEA-COMP:10333"/>
        <dbReference type="Rhea" id="RHEA-COMP:10334"/>
        <dbReference type="ChEBI" id="CHEBI:15378"/>
        <dbReference type="ChEBI" id="CHEBI:57856"/>
        <dbReference type="ChEBI" id="CHEBI:59789"/>
        <dbReference type="ChEBI" id="CHEBI:74508"/>
        <dbReference type="ChEBI" id="CHEBI:74511"/>
        <dbReference type="EC" id="2.1.1.207"/>
    </reaction>
</comment>
<proteinExistence type="inferred from homology"/>
<dbReference type="InterPro" id="IPR029026">
    <property type="entry name" value="tRNA_m1G_MTases_N"/>
</dbReference>
<name>A0A5A9X4N0_9BACT</name>
<organism evidence="9 10">
    <name type="scientific">Oryzomonas rubra</name>
    <dbReference type="NCBI Taxonomy" id="2509454"/>
    <lineage>
        <taxon>Bacteria</taxon>
        <taxon>Pseudomonadati</taxon>
        <taxon>Thermodesulfobacteriota</taxon>
        <taxon>Desulfuromonadia</taxon>
        <taxon>Geobacterales</taxon>
        <taxon>Geobacteraceae</taxon>
        <taxon>Oryzomonas</taxon>
    </lineage>
</organism>